<dbReference type="InterPro" id="IPR024704">
    <property type="entry name" value="SMC"/>
</dbReference>
<feature type="coiled-coil region" evidence="6">
    <location>
        <begin position="409"/>
        <end position="492"/>
    </location>
</feature>
<dbReference type="NCBIfam" id="TIGR02168">
    <property type="entry name" value="SMC_prok_B"/>
    <property type="match status" value="1"/>
</dbReference>
<feature type="coiled-coil region" evidence="6">
    <location>
        <begin position="776"/>
        <end position="929"/>
    </location>
</feature>
<comment type="domain">
    <text evidence="6">Contains large globular domains required for ATP hydrolysis at each terminus and a third globular domain forming a flexible hinge near the middle of the molecule. These domains are separated by coiled-coil structures.</text>
</comment>
<dbReference type="EMBL" id="JBGMEF010000035">
    <property type="protein sequence ID" value="MFO3667798.1"/>
    <property type="molecule type" value="Genomic_DNA"/>
</dbReference>
<comment type="similarity">
    <text evidence="6">Belongs to the SMC family.</text>
</comment>
<feature type="domain" description="SMC hinge" evidence="7">
    <location>
        <begin position="517"/>
        <end position="630"/>
    </location>
</feature>
<evidence type="ECO:0000259" key="7">
    <source>
        <dbReference type="SMART" id="SM00968"/>
    </source>
</evidence>
<evidence type="ECO:0000256" key="4">
    <source>
        <dbReference type="ARBA" id="ARBA00023054"/>
    </source>
</evidence>
<evidence type="ECO:0000313" key="9">
    <source>
        <dbReference type="Proteomes" id="UP001637994"/>
    </source>
</evidence>
<dbReference type="Gene3D" id="1.20.1060.20">
    <property type="match status" value="1"/>
</dbReference>
<dbReference type="InterPro" id="IPR003395">
    <property type="entry name" value="RecF/RecN/SMC_N"/>
</dbReference>
<keyword evidence="3 6" id="KW-0067">ATP-binding</keyword>
<dbReference type="Proteomes" id="UP001637994">
    <property type="component" value="Unassembled WGS sequence"/>
</dbReference>
<dbReference type="InterPro" id="IPR011890">
    <property type="entry name" value="SMC_prok"/>
</dbReference>
<feature type="coiled-coil region" evidence="6">
    <location>
        <begin position="979"/>
        <end position="1020"/>
    </location>
</feature>
<comment type="function">
    <text evidence="6">Required for chromosome condensation and partitioning.</text>
</comment>
<dbReference type="Gene3D" id="3.40.50.300">
    <property type="entry name" value="P-loop containing nucleotide triphosphate hydrolases"/>
    <property type="match status" value="2"/>
</dbReference>
<keyword evidence="4 6" id="KW-0175">Coiled coil</keyword>
<evidence type="ECO:0000256" key="1">
    <source>
        <dbReference type="ARBA" id="ARBA00022490"/>
    </source>
</evidence>
<comment type="caution">
    <text evidence="8">The sequence shown here is derived from an EMBL/GenBank/DDBJ whole genome shotgun (WGS) entry which is preliminary data.</text>
</comment>
<dbReference type="PIRSF" id="PIRSF005719">
    <property type="entry name" value="SMC"/>
    <property type="match status" value="1"/>
</dbReference>
<evidence type="ECO:0000313" key="8">
    <source>
        <dbReference type="EMBL" id="MFO3667798.1"/>
    </source>
</evidence>
<keyword evidence="1 6" id="KW-0963">Cytoplasm</keyword>
<feature type="coiled-coil region" evidence="6">
    <location>
        <begin position="167"/>
        <end position="194"/>
    </location>
</feature>
<evidence type="ECO:0000256" key="3">
    <source>
        <dbReference type="ARBA" id="ARBA00022840"/>
    </source>
</evidence>
<dbReference type="RefSeq" id="WP_410035921.1">
    <property type="nucleotide sequence ID" value="NZ_JBGMEF010000035.1"/>
</dbReference>
<proteinExistence type="inferred from homology"/>
<dbReference type="SUPFAM" id="SSF75553">
    <property type="entry name" value="Smc hinge domain"/>
    <property type="match status" value="1"/>
</dbReference>
<comment type="subcellular location">
    <subcellularLocation>
        <location evidence="6">Cytoplasm</location>
    </subcellularLocation>
</comment>
<dbReference type="SMART" id="SM00968">
    <property type="entry name" value="SMC_hinge"/>
    <property type="match status" value="1"/>
</dbReference>
<keyword evidence="2 6" id="KW-0547">Nucleotide-binding</keyword>
<feature type="coiled-coil region" evidence="6">
    <location>
        <begin position="234"/>
        <end position="366"/>
    </location>
</feature>
<dbReference type="Gene3D" id="3.30.70.1620">
    <property type="match status" value="1"/>
</dbReference>
<dbReference type="InterPro" id="IPR036277">
    <property type="entry name" value="SMC_hinge_sf"/>
</dbReference>
<feature type="coiled-coil region" evidence="6">
    <location>
        <begin position="673"/>
        <end position="714"/>
    </location>
</feature>
<feature type="binding site" evidence="6">
    <location>
        <begin position="27"/>
        <end position="34"/>
    </location>
    <ligand>
        <name>ATP</name>
        <dbReference type="ChEBI" id="CHEBI:30616"/>
    </ligand>
</feature>
<organism evidence="8 9">
    <name type="scientific">Anaerococcus kampingae</name>
    <dbReference type="NCBI Taxonomy" id="3115614"/>
    <lineage>
        <taxon>Bacteria</taxon>
        <taxon>Bacillati</taxon>
        <taxon>Bacillota</taxon>
        <taxon>Tissierellia</taxon>
        <taxon>Tissierellales</taxon>
        <taxon>Peptoniphilaceae</taxon>
        <taxon>Anaerococcus</taxon>
    </lineage>
</organism>
<evidence type="ECO:0000256" key="6">
    <source>
        <dbReference type="HAMAP-Rule" id="MF_01894"/>
    </source>
</evidence>
<accession>A0ABW9MFY8</accession>
<keyword evidence="5 6" id="KW-0238">DNA-binding</keyword>
<protein>
    <recommendedName>
        <fullName evidence="6">Chromosome partition protein Smc</fullName>
    </recommendedName>
</protein>
<comment type="subunit">
    <text evidence="6">Homodimer.</text>
</comment>
<keyword evidence="9" id="KW-1185">Reference proteome</keyword>
<dbReference type="Pfam" id="PF02463">
    <property type="entry name" value="SMC_N"/>
    <property type="match status" value="1"/>
</dbReference>
<reference evidence="8 9" key="1">
    <citation type="journal article" date="2025" name="Anaerobe">
        <title>Description of Anaerococcus kampingiae sp. nov., Anaerococcus groningensis sp. nov., Anaerococcus martiniensis sp. nov., and Anaerococcus cruorum sp. nov., isolated from human clinical specimens.</title>
        <authorList>
            <person name="Boiten K.E."/>
            <person name="Meijer J."/>
            <person name="van Wezel E.M."/>
            <person name="Veloo A.C.M."/>
        </authorList>
    </citation>
    <scope>NUCLEOTIDE SEQUENCE [LARGE SCALE GENOMIC DNA]</scope>
    <source>
        <strain evidence="8 9">ENR0874</strain>
    </source>
</reference>
<gene>
    <name evidence="6 8" type="primary">smc</name>
    <name evidence="8" type="ORF">ACCQ42_08450</name>
</gene>
<dbReference type="SUPFAM" id="SSF52540">
    <property type="entry name" value="P-loop containing nucleoside triphosphate hydrolases"/>
    <property type="match status" value="1"/>
</dbReference>
<name>A0ABW9MFY8_9FIRM</name>
<dbReference type="InterPro" id="IPR010935">
    <property type="entry name" value="SMC_hinge"/>
</dbReference>
<evidence type="ECO:0000256" key="5">
    <source>
        <dbReference type="ARBA" id="ARBA00023125"/>
    </source>
</evidence>
<dbReference type="PANTHER" id="PTHR43977">
    <property type="entry name" value="STRUCTURAL MAINTENANCE OF CHROMOSOMES PROTEIN 3"/>
    <property type="match status" value="1"/>
</dbReference>
<evidence type="ECO:0000256" key="2">
    <source>
        <dbReference type="ARBA" id="ARBA00022741"/>
    </source>
</evidence>
<dbReference type="HAMAP" id="MF_01894">
    <property type="entry name" value="Smc_prok"/>
    <property type="match status" value="1"/>
</dbReference>
<dbReference type="Pfam" id="PF06470">
    <property type="entry name" value="SMC_hinge"/>
    <property type="match status" value="1"/>
</dbReference>
<sequence length="1165" mass="134426">MELKGFKSFANKTKIEFDSQITAVVGPNGSGKSNISDAVRWVLGEQSIKSLRGSNMKDVIFQGAKNAMNIAEVCLNFSNEDKRLDLAYDKVSITRRIYRSGENEYKINGKRCRLKDIRELFFDTGVGKEGYSIIGQGRIDEIIMSTPADRRAIFEEAAGISKHKYRREEADKKLKAVSEDLEIIEKELEYKKKDYGLLKAYKDNYLAHKELSEDINKKAYFYLKNKSYDLIKKRDEINLKLKESENKLASLESSHSEILEKLGPFKKKYETLREDLDRSKVEAETYEKNIERSKANLDLNIQKKDYDLRDKARIEENLENLKDSLISENKSFDLKNKELREIAEKISSLENDLGKAKDLKISLEKEISELNTILDSQRSSSEETKEQILDYEVFEKSRAIIDQKRQKDLAEKKQRLEALDKEILDLSQKLDSSKENQEALLKEKNDQEMAITTLANDIKNADDKYKETLNELNNLKLEIKSLMADMRIEKDSLDKNQGYFYQIQDFLKKTKESAMAGFYVDTLANLISVKIGYEEIIDNLMGAGLQNIVTRSKEDTRELINFINREKLGRITFLPIDSINSYRKERPNFPEVIAMAYELVAYDDKLSGVINHFLGSTVVVKDIDAAINLSKKIKGYRIISLNLDIINNWGSMVAGSDKNKRSNVNLLNRKKKLKYLSLNLQKSDERRQELEEVLSKLDSEINEKRERLLKEKEAYDLREEKIKEISDEISRISLRIESLINHKESLNDSDLDYEKPINNMDIGSLRNDFDRLSQGISENESRLEAKNKEFDRVRDEISALTNKLEISKRDKVLADNARANIEEKLADIKENIKIQEKLAKNLNKDLEESLLKNDKLIASIDLYVKEFDNLKEKIKVLGQDIEACESENSKLIDQNTKIEEDLNKENLEKVKLSYKLENLNESYSQLEDEISPFISISIKDLWEKYKDCQKLEVKKNDLIDLQKRINEIGYFTPTALEDFDNVAKELDFVEVQIKDLKNAKEDIEKMILALEKEMKEEFSKNFAIINENFTKIFKILFMGGDARLILDSEDFLTAGVEIEAKPPSKSLKSISLLSGGEKALTAVALLFAIFEQNPAPFSILDEIDAALDESNIKRYIEYLKSLSDKTQFIMITHRQTTMQLAEKIHGVTIDDQGISRLYSIAFKDN</sequence>
<dbReference type="InterPro" id="IPR027417">
    <property type="entry name" value="P-loop_NTPase"/>
</dbReference>